<keyword evidence="1" id="KW-1133">Transmembrane helix</keyword>
<dbReference type="SUPFAM" id="SSF48726">
    <property type="entry name" value="Immunoglobulin"/>
    <property type="match status" value="1"/>
</dbReference>
<dbReference type="Proteomes" id="UP000169225">
    <property type="component" value="Segment"/>
</dbReference>
<dbReference type="OrthoDB" id="11150at10239"/>
<dbReference type="KEGG" id="vg:14697811"/>
<keyword evidence="3" id="KW-1185">Reference proteome</keyword>
<evidence type="ECO:0000313" key="2">
    <source>
        <dbReference type="EMBL" id="AEF59061.1"/>
    </source>
</evidence>
<dbReference type="RefSeq" id="YP_007518086.1">
    <property type="nucleotide sequence ID" value="NC_020485.1"/>
</dbReference>
<reference evidence="2 3" key="1">
    <citation type="journal article" date="2009" name="PLoS Pathog.">
        <title>Isolation and characterization of adenoviruses persistently shed from the gastrointestinal tract of non-human primates.</title>
        <authorList>
            <person name="Roy S."/>
            <person name="Vandenberghe L.H."/>
            <person name="Kryazhimskiy S."/>
            <person name="Grant R."/>
            <person name="Calcedo R."/>
            <person name="Yuan X."/>
            <person name="Keough M."/>
            <person name="Sandhu A."/>
            <person name="Wang Q."/>
            <person name="Medina-Jaszek C.A."/>
            <person name="Plotkin J.B."/>
            <person name="Wilson J.M."/>
        </authorList>
    </citation>
    <scope>NUCLEOTIDE SEQUENCE [LARGE SCALE GENOMIC DNA]</scope>
    <source>
        <strain evidence="2">ATCC VR-541</strain>
    </source>
</reference>
<evidence type="ECO:0000313" key="3">
    <source>
        <dbReference type="Proteomes" id="UP000169225"/>
    </source>
</evidence>
<keyword evidence="1" id="KW-0812">Transmembrane</keyword>
<proteinExistence type="predicted"/>
<keyword evidence="1" id="KW-0472">Membrane</keyword>
<organism evidence="2 3">
    <name type="scientific">Simian adenovirus 20</name>
    <dbReference type="NCBI Taxonomy" id="585059"/>
    <lineage>
        <taxon>Viruses</taxon>
        <taxon>Varidnaviria</taxon>
        <taxon>Bamfordvirae</taxon>
        <taxon>Preplasmiviricota</taxon>
        <taxon>Polisuviricotina</taxon>
        <taxon>Pharingeaviricetes</taxon>
        <taxon>Rowavirales</taxon>
        <taxon>Adenoviridae</taxon>
        <taxon>Mastadenovirus</taxon>
        <taxon>Mastadenovirus simiavigesimum</taxon>
        <taxon>Simian mastadenovirus G</taxon>
    </lineage>
</organism>
<protein>
    <submittedName>
        <fullName evidence="2">E3 CR1-beta</fullName>
    </submittedName>
</protein>
<dbReference type="GeneID" id="14697811"/>
<sequence>MTWNGCLAFLLSLVSLLSATDFKAEQIYAERGSHTVITLPLEYETSYDITWYKADSGSNNTNLYFSGTRLCHKDTYFGSYLHYTCLKNKFYLYSISDNYAGLYNAKATNNVTVTNFYYNLTVIEPIRTPNCFVSSEYLTKDYCIIFVNCTQNRLRTTVIYNNSKSDWVLNIKSVPNMSSQVKLQVTYQTFTKEFSYYYPFNELCQTIESQTDFNHYFDFIALAVIIVCSCFIIAASVYLYLQRKTLLSLFSCGYKKEKIKLSTIY</sequence>
<dbReference type="InterPro" id="IPR036179">
    <property type="entry name" value="Ig-like_dom_sf"/>
</dbReference>
<feature type="transmembrane region" description="Helical" evidence="1">
    <location>
        <begin position="219"/>
        <end position="241"/>
    </location>
</feature>
<evidence type="ECO:0000256" key="1">
    <source>
        <dbReference type="SAM" id="Phobius"/>
    </source>
</evidence>
<dbReference type="EMBL" id="HQ605912">
    <property type="protein sequence ID" value="AEF59061.1"/>
    <property type="molecule type" value="Genomic_DNA"/>
</dbReference>
<accession>F6KSV6</accession>
<name>F6KSV6_9ADEN</name>